<dbReference type="CDD" id="cd06225">
    <property type="entry name" value="HAMP"/>
    <property type="match status" value="1"/>
</dbReference>
<feature type="transmembrane region" description="Helical" evidence="6">
    <location>
        <begin position="289"/>
        <end position="312"/>
    </location>
</feature>
<dbReference type="CDD" id="cd11386">
    <property type="entry name" value="MCP_signal"/>
    <property type="match status" value="1"/>
</dbReference>
<accession>A0A2U4F5V6</accession>
<dbReference type="SMART" id="SM00304">
    <property type="entry name" value="HAMP"/>
    <property type="match status" value="1"/>
</dbReference>
<evidence type="ECO:0000259" key="7">
    <source>
        <dbReference type="PROSITE" id="PS50111"/>
    </source>
</evidence>
<gene>
    <name evidence="9" type="ORF">A966_01221</name>
</gene>
<dbReference type="InterPro" id="IPR004089">
    <property type="entry name" value="MCPsignal_dom"/>
</dbReference>
<sequence length="615" mass="67999">MKKFNSITVKIPLIVNIVIVVLSFTIIFSSIQIASKAINEATYSGFQTSVNGYSTLLDTMLEDQLLIMDAYSRIPTIIEYMQTKNENIKEKAITTMINLFDNNDYILTLDLIDLDGKVIEGYDGDKKNAGLDMASTYPQLWKEFADSGYDHATSDVIYKSDINKGFVLPIVHSIYDLENNLIGSFVAFIDWTKIINDTLKDARNELSDKRSIFVLNEEDLLCVYHNIDSTIGIIPNASLRPPAGHDSGLFTYNFQDINRTAFYKKMKTQPWIMMAGITEDLLYAESKKITIIGTLLGIAGIILSSVISGFYIGKTIKPIKNIVDEAYQMAKGNFVFQSSLSNRHDEIGELSNAFDMMRNRFIEVISEVLNSSKEIASAASELHKGSEDLASRTEYQASSLEETASSMEEMASTIKSSAQNSVDGNEVMIASRNAVVEGGSVIADTTKMIEDVYESSAKIKDITKVIEGIAFQTNILALNASVEAARAGDQGRGFAVVASEVRNLAQNSQASAKDITLLIEDIYEKINKSAEMARHSQEIFRDIESKIEETSKIMSDISHTAVEQEAGVDQVNTAVSKMDSITQQNASLVEQSTSASKSLLDQANHLEELMSFFKV</sequence>
<dbReference type="RefSeq" id="WP_008721489.1">
    <property type="nucleotide sequence ID" value="NZ_JH994110.1"/>
</dbReference>
<keyword evidence="6" id="KW-0812">Transmembrane</keyword>
<protein>
    <submittedName>
        <fullName evidence="9">Methyl-accepting chemotaxis protein McpB</fullName>
    </submittedName>
</protein>
<evidence type="ECO:0000256" key="6">
    <source>
        <dbReference type="SAM" id="Phobius"/>
    </source>
</evidence>
<reference evidence="9 10" key="1">
    <citation type="submission" date="2012-07" db="EMBL/GenBank/DDBJ databases">
        <title>Genome sequence of Brachyspira sp. 30446, isolated from a pig with mucohaemorrhagic colitis.</title>
        <authorList>
            <person name="Rubin J.E."/>
            <person name="Fernando C."/>
            <person name="Harding J.C.S."/>
            <person name="Hill J.E."/>
        </authorList>
    </citation>
    <scope>NUCLEOTIDE SEQUENCE [LARGE SCALE GENOMIC DNA]</scope>
    <source>
        <strain evidence="9 10">30446</strain>
    </source>
</reference>
<dbReference type="Pfam" id="PF00672">
    <property type="entry name" value="HAMP"/>
    <property type="match status" value="1"/>
</dbReference>
<dbReference type="GO" id="GO:0007165">
    <property type="term" value="P:signal transduction"/>
    <property type="evidence" value="ECO:0007669"/>
    <property type="project" value="UniProtKB-KW"/>
</dbReference>
<dbReference type="SMART" id="SM00283">
    <property type="entry name" value="MA"/>
    <property type="match status" value="1"/>
</dbReference>
<organism evidence="9 10">
    <name type="scientific">Brachyspira hampsonii 30446</name>
    <dbReference type="NCBI Taxonomy" id="1289135"/>
    <lineage>
        <taxon>Bacteria</taxon>
        <taxon>Pseudomonadati</taxon>
        <taxon>Spirochaetota</taxon>
        <taxon>Spirochaetia</taxon>
        <taxon>Brachyspirales</taxon>
        <taxon>Brachyspiraceae</taxon>
        <taxon>Brachyspira</taxon>
    </lineage>
</organism>
<evidence type="ECO:0000256" key="2">
    <source>
        <dbReference type="ARBA" id="ARBA00022500"/>
    </source>
</evidence>
<keyword evidence="6" id="KW-0472">Membrane</keyword>
<comment type="subcellular location">
    <subcellularLocation>
        <location evidence="1">Membrane</location>
    </subcellularLocation>
</comment>
<dbReference type="OrthoDB" id="2489132at2"/>
<keyword evidence="6" id="KW-1133">Transmembrane helix</keyword>
<feature type="domain" description="Methyl-accepting transducer" evidence="7">
    <location>
        <begin position="371"/>
        <end position="600"/>
    </location>
</feature>
<evidence type="ECO:0000256" key="4">
    <source>
        <dbReference type="PROSITE-ProRule" id="PRU00284"/>
    </source>
</evidence>
<comment type="caution">
    <text evidence="9">The sequence shown here is derived from an EMBL/GenBank/DDBJ whole genome shotgun (WGS) entry which is preliminary data.</text>
</comment>
<dbReference type="PANTHER" id="PTHR43531:SF11">
    <property type="entry name" value="METHYL-ACCEPTING CHEMOTAXIS PROTEIN 3"/>
    <property type="match status" value="1"/>
</dbReference>
<dbReference type="InterPro" id="IPR051310">
    <property type="entry name" value="MCP_chemotaxis"/>
</dbReference>
<feature type="domain" description="HAMP" evidence="8">
    <location>
        <begin position="313"/>
        <end position="366"/>
    </location>
</feature>
<dbReference type="STRING" id="1289135.A966_01221"/>
<comment type="similarity">
    <text evidence="3">Belongs to the methyl-accepting chemotaxis (MCP) protein family.</text>
</comment>
<dbReference type="EMBL" id="ALNZ01000007">
    <property type="protein sequence ID" value="EKV58127.1"/>
    <property type="molecule type" value="Genomic_DNA"/>
</dbReference>
<evidence type="ECO:0000259" key="8">
    <source>
        <dbReference type="PROSITE" id="PS50885"/>
    </source>
</evidence>
<dbReference type="Proteomes" id="UP000011663">
    <property type="component" value="Unassembled WGS sequence"/>
</dbReference>
<dbReference type="GO" id="GO:0006935">
    <property type="term" value="P:chemotaxis"/>
    <property type="evidence" value="ECO:0007669"/>
    <property type="project" value="UniProtKB-KW"/>
</dbReference>
<dbReference type="GeneID" id="66486718"/>
<dbReference type="InterPro" id="IPR003660">
    <property type="entry name" value="HAMP_dom"/>
</dbReference>
<dbReference type="SUPFAM" id="SSF58104">
    <property type="entry name" value="Methyl-accepting chemotaxis protein (MCP) signaling domain"/>
    <property type="match status" value="1"/>
</dbReference>
<dbReference type="Pfam" id="PF00015">
    <property type="entry name" value="MCPsignal"/>
    <property type="match status" value="1"/>
</dbReference>
<evidence type="ECO:0000256" key="3">
    <source>
        <dbReference type="ARBA" id="ARBA00029447"/>
    </source>
</evidence>
<dbReference type="Gene3D" id="1.10.287.950">
    <property type="entry name" value="Methyl-accepting chemotaxis protein"/>
    <property type="match status" value="1"/>
</dbReference>
<dbReference type="FunFam" id="1.10.287.950:FF:000001">
    <property type="entry name" value="Methyl-accepting chemotaxis sensory transducer"/>
    <property type="match status" value="1"/>
</dbReference>
<keyword evidence="4" id="KW-0807">Transducer</keyword>
<evidence type="ECO:0000256" key="1">
    <source>
        <dbReference type="ARBA" id="ARBA00004370"/>
    </source>
</evidence>
<dbReference type="CDD" id="cd18773">
    <property type="entry name" value="PDC1_HK_sensor"/>
    <property type="match status" value="1"/>
</dbReference>
<keyword evidence="2" id="KW-0145">Chemotaxis</keyword>
<evidence type="ECO:0000313" key="9">
    <source>
        <dbReference type="EMBL" id="EKV58127.1"/>
    </source>
</evidence>
<dbReference type="GO" id="GO:0004888">
    <property type="term" value="F:transmembrane signaling receptor activity"/>
    <property type="evidence" value="ECO:0007669"/>
    <property type="project" value="TreeGrafter"/>
</dbReference>
<dbReference type="PROSITE" id="PS50885">
    <property type="entry name" value="HAMP"/>
    <property type="match status" value="1"/>
</dbReference>
<name>A0A2U4F5V6_9SPIR</name>
<proteinExistence type="inferred from homology"/>
<feature type="compositionally biased region" description="Low complexity" evidence="5">
    <location>
        <begin position="397"/>
        <end position="413"/>
    </location>
</feature>
<evidence type="ECO:0000256" key="5">
    <source>
        <dbReference type="SAM" id="MobiDB-lite"/>
    </source>
</evidence>
<dbReference type="AlphaFoldDB" id="A0A2U4F5V6"/>
<feature type="region of interest" description="Disordered" evidence="5">
    <location>
        <begin position="396"/>
        <end position="418"/>
    </location>
</feature>
<dbReference type="PROSITE" id="PS50111">
    <property type="entry name" value="CHEMOTAXIS_TRANSDUC_2"/>
    <property type="match status" value="1"/>
</dbReference>
<dbReference type="GO" id="GO:0005886">
    <property type="term" value="C:plasma membrane"/>
    <property type="evidence" value="ECO:0007669"/>
    <property type="project" value="TreeGrafter"/>
</dbReference>
<feature type="transmembrane region" description="Helical" evidence="6">
    <location>
        <begin position="12"/>
        <end position="31"/>
    </location>
</feature>
<evidence type="ECO:0000313" key="10">
    <source>
        <dbReference type="Proteomes" id="UP000011663"/>
    </source>
</evidence>
<dbReference type="PANTHER" id="PTHR43531">
    <property type="entry name" value="PROTEIN ICFG"/>
    <property type="match status" value="1"/>
</dbReference>